<dbReference type="Pfam" id="PF00535">
    <property type="entry name" value="Glycos_transf_2"/>
    <property type="match status" value="1"/>
</dbReference>
<keyword evidence="1" id="KW-0472">Membrane</keyword>
<gene>
    <name evidence="4" type="ORF">ACE1CC_30780</name>
</gene>
<feature type="domain" description="Low-salt glycan biosynthesis hexosyltransferase Agl6 C-terminal transmembrane region" evidence="3">
    <location>
        <begin position="306"/>
        <end position="394"/>
    </location>
</feature>
<evidence type="ECO:0000259" key="3">
    <source>
        <dbReference type="Pfam" id="PF26629"/>
    </source>
</evidence>
<dbReference type="SUPFAM" id="SSF53448">
    <property type="entry name" value="Nucleotide-diphospho-sugar transferases"/>
    <property type="match status" value="1"/>
</dbReference>
<dbReference type="InterPro" id="IPR050256">
    <property type="entry name" value="Glycosyltransferase_2"/>
</dbReference>
<evidence type="ECO:0000256" key="1">
    <source>
        <dbReference type="SAM" id="Phobius"/>
    </source>
</evidence>
<feature type="transmembrane region" description="Helical" evidence="1">
    <location>
        <begin position="287"/>
        <end position="311"/>
    </location>
</feature>
<evidence type="ECO:0000313" key="4">
    <source>
        <dbReference type="EMBL" id="MFB2881259.1"/>
    </source>
</evidence>
<dbReference type="Proteomes" id="UP001576774">
    <property type="component" value="Unassembled WGS sequence"/>
</dbReference>
<evidence type="ECO:0000313" key="5">
    <source>
        <dbReference type="Proteomes" id="UP001576774"/>
    </source>
</evidence>
<keyword evidence="1" id="KW-1133">Transmembrane helix</keyword>
<feature type="transmembrane region" description="Helical" evidence="1">
    <location>
        <begin position="251"/>
        <end position="275"/>
    </location>
</feature>
<reference evidence="4 5" key="1">
    <citation type="submission" date="2024-09" db="EMBL/GenBank/DDBJ databases">
        <title>Floridaenema gen nov. (Aerosakkonemataceae, Aerosakkonematales ord. nov., Cyanobacteria) from benthic tropical and subtropical fresh waters, with the description of four new species.</title>
        <authorList>
            <person name="Moretto J.A."/>
            <person name="Berthold D.E."/>
            <person name="Lefler F.W."/>
            <person name="Huang I.-S."/>
            <person name="Laughinghouse H. IV."/>
        </authorList>
    </citation>
    <scope>NUCLEOTIDE SEQUENCE [LARGE SCALE GENOMIC DNA]</scope>
    <source>
        <strain evidence="4 5">BLCC-F46</strain>
    </source>
</reference>
<evidence type="ECO:0000259" key="2">
    <source>
        <dbReference type="Pfam" id="PF00535"/>
    </source>
</evidence>
<name>A0ABV4XEL9_9CYAN</name>
<accession>A0ABV4XEL9</accession>
<feature type="transmembrane region" description="Helical" evidence="1">
    <location>
        <begin position="332"/>
        <end position="358"/>
    </location>
</feature>
<dbReference type="PANTHER" id="PTHR48090:SF7">
    <property type="entry name" value="RFBJ PROTEIN"/>
    <property type="match status" value="1"/>
</dbReference>
<protein>
    <submittedName>
        <fullName evidence="4">Glycosyltransferase family 2 protein</fullName>
    </submittedName>
</protein>
<dbReference type="PANTHER" id="PTHR48090">
    <property type="entry name" value="UNDECAPRENYL-PHOSPHATE 4-DEOXY-4-FORMAMIDO-L-ARABINOSE TRANSFERASE-RELATED"/>
    <property type="match status" value="1"/>
</dbReference>
<feature type="domain" description="Glycosyltransferase 2-like" evidence="2">
    <location>
        <begin position="27"/>
        <end position="187"/>
    </location>
</feature>
<dbReference type="InterPro" id="IPR058718">
    <property type="entry name" value="Agl6_TM_C"/>
</dbReference>
<dbReference type="InterPro" id="IPR029044">
    <property type="entry name" value="Nucleotide-diphossugar_trans"/>
</dbReference>
<proteinExistence type="predicted"/>
<keyword evidence="5" id="KW-1185">Reference proteome</keyword>
<dbReference type="InterPro" id="IPR001173">
    <property type="entry name" value="Glyco_trans_2-like"/>
</dbReference>
<sequence length="401" mass="44743">MFSSSNDNLLNYKESPVDEREKKPLVSVVMPCLNEEEAIGICIQKIQETFANANINGEIVVCDNGSTDSSVEIAESMGVRVVHQSLRGYGNAYLKGFAHARGSYLIMGDADDTYDFRLIPQFLEKLINEGYDFVTGSRYIEGFEDKSMPLLHRFIGNPALTAILNTLFGTKYTDVYCGFRGFSRKAYDLIQPVSPGMEFNLELVINAGLAELKIAEVPIKLHNRKGQSKLRTFRDGWRSLRMMLLYCPNKVFLLPGFVLLGIGILIHIVTLLALVKYEGRPLGNSTGIFATIFSVVGFNILSLGLHVKTYSWSRRFDKSNKTIQKFYRFFKLEIGILLGTGMILIGGTILILLVIEWIKSNLLPLPNPEWASFGATLVIIGFGTVFSSLFISAMSVKTPEI</sequence>
<feature type="transmembrane region" description="Helical" evidence="1">
    <location>
        <begin position="370"/>
        <end position="391"/>
    </location>
</feature>
<dbReference type="Pfam" id="PF26629">
    <property type="entry name" value="GT2_TM_C"/>
    <property type="match status" value="1"/>
</dbReference>
<keyword evidence="1" id="KW-0812">Transmembrane</keyword>
<comment type="caution">
    <text evidence="4">The sequence shown here is derived from an EMBL/GenBank/DDBJ whole genome shotgun (WGS) entry which is preliminary data.</text>
</comment>
<dbReference type="Gene3D" id="3.90.550.10">
    <property type="entry name" value="Spore Coat Polysaccharide Biosynthesis Protein SpsA, Chain A"/>
    <property type="match status" value="1"/>
</dbReference>
<dbReference type="RefSeq" id="WP_413274243.1">
    <property type="nucleotide sequence ID" value="NZ_JBHFNQ010000219.1"/>
</dbReference>
<dbReference type="CDD" id="cd04179">
    <property type="entry name" value="DPM_DPG-synthase_like"/>
    <property type="match status" value="1"/>
</dbReference>
<dbReference type="EMBL" id="JBHFNQ010000219">
    <property type="protein sequence ID" value="MFB2881259.1"/>
    <property type="molecule type" value="Genomic_DNA"/>
</dbReference>
<organism evidence="4 5">
    <name type="scientific">Floridaenema aerugineum BLCC-F46</name>
    <dbReference type="NCBI Taxonomy" id="3153654"/>
    <lineage>
        <taxon>Bacteria</taxon>
        <taxon>Bacillati</taxon>
        <taxon>Cyanobacteriota</taxon>
        <taxon>Cyanophyceae</taxon>
        <taxon>Oscillatoriophycideae</taxon>
        <taxon>Aerosakkonematales</taxon>
        <taxon>Aerosakkonemataceae</taxon>
        <taxon>Floridanema</taxon>
        <taxon>Floridanema aerugineum</taxon>
    </lineage>
</organism>